<dbReference type="SMART" id="SM00710">
    <property type="entry name" value="PbH1"/>
    <property type="match status" value="8"/>
</dbReference>
<dbReference type="Pfam" id="PF13229">
    <property type="entry name" value="Beta_helix"/>
    <property type="match status" value="1"/>
</dbReference>
<protein>
    <submittedName>
        <fullName evidence="3">Right-handed parallel beta-helix repeat-containing protein</fullName>
    </submittedName>
</protein>
<dbReference type="InterPro" id="IPR012334">
    <property type="entry name" value="Pectin_lyas_fold"/>
</dbReference>
<dbReference type="Proteomes" id="UP001550739">
    <property type="component" value="Unassembled WGS sequence"/>
</dbReference>
<dbReference type="InterPro" id="IPR006626">
    <property type="entry name" value="PbH1"/>
</dbReference>
<evidence type="ECO:0000313" key="4">
    <source>
        <dbReference type="Proteomes" id="UP001550739"/>
    </source>
</evidence>
<comment type="caution">
    <text evidence="3">The sequence shown here is derived from an EMBL/GenBank/DDBJ whole genome shotgun (WGS) entry which is preliminary data.</text>
</comment>
<keyword evidence="4" id="KW-1185">Reference proteome</keyword>
<evidence type="ECO:0000256" key="1">
    <source>
        <dbReference type="ARBA" id="ARBA00022737"/>
    </source>
</evidence>
<name>A0ABV2ZEH6_9ACTN</name>
<dbReference type="PANTHER" id="PTHR22990">
    <property type="entry name" value="F-BOX ONLY PROTEIN"/>
    <property type="match status" value="1"/>
</dbReference>
<evidence type="ECO:0000313" key="3">
    <source>
        <dbReference type="EMBL" id="MEU3780962.1"/>
    </source>
</evidence>
<sequence length="578" mass="60564">MVKKYVVSPHGGRGAHPDIGSALRAAAGRGRAARVEIAPGHYQEPLPLALRGEIELVALGEPGSVVVSRPRGTVLEAFGPAVVRGLVLVGRDADAGVVDCRTGSLTLDRTEIRAHNGVCAHARPGTSMLLTDSQFLFGRAVFAGSTGHVERCRFADAADNAIAVIEGARVTVRGTRIDGSRIHGVRVSDAWARLTGCEVTGTEKAAVIADTRAELIVEDCTVDAVQMAALAFIEQSRGTVVDTRVTDAENGILVASGADPLVRGCVFADCRDTGIHVQESGRGTFEHCEIHGAGNVGVLSTRGGAPRVSDCRISRGNVGIAVTDKARGTFTRIGVEDHTNLALRVREESKAVFEHLRVERCPFGLETRDNGGTTAELTDTTFSDFDMLAVAVLGQSRVTLRNVSAHRGLLGFGVGEEAQLHLHDCEATAVSSGGAIAYGTSRLVARNLTVTGSASFGIAGKDSALLDVADSRFDDCGSFGASFDDAAGGRLVNCSVTGTKGKAVRDNGSVELVALRTSLPIMDKSTPPATPPPSIVQIFNGPVFHGDVHGIQVAWGNHSVVQQQTHHSDQSDQDGVDR</sequence>
<organism evidence="3 4">
    <name type="scientific">Streptomyces sp. 900129855</name>
    <dbReference type="NCBI Taxonomy" id="3155129"/>
    <lineage>
        <taxon>Bacteria</taxon>
        <taxon>Bacillati</taxon>
        <taxon>Actinomycetota</taxon>
        <taxon>Actinomycetes</taxon>
        <taxon>Kitasatosporales</taxon>
        <taxon>Streptomycetaceae</taxon>
        <taxon>Streptomyces</taxon>
    </lineage>
</organism>
<dbReference type="PANTHER" id="PTHR22990:SF15">
    <property type="entry name" value="F-BOX ONLY PROTEIN 10"/>
    <property type="match status" value="1"/>
</dbReference>
<evidence type="ECO:0000259" key="2">
    <source>
        <dbReference type="Pfam" id="PF13229"/>
    </source>
</evidence>
<dbReference type="InterPro" id="IPR039448">
    <property type="entry name" value="Beta_helix"/>
</dbReference>
<dbReference type="EMBL" id="JBEZVE010000005">
    <property type="protein sequence ID" value="MEU3780962.1"/>
    <property type="molecule type" value="Genomic_DNA"/>
</dbReference>
<dbReference type="Gene3D" id="2.160.20.10">
    <property type="entry name" value="Single-stranded right-handed beta-helix, Pectin lyase-like"/>
    <property type="match status" value="2"/>
</dbReference>
<gene>
    <name evidence="3" type="ORF">AB0E89_10295</name>
</gene>
<dbReference type="InterPro" id="IPR051550">
    <property type="entry name" value="SCF-Subunits/Alg-Epimerases"/>
</dbReference>
<dbReference type="InterPro" id="IPR011050">
    <property type="entry name" value="Pectin_lyase_fold/virulence"/>
</dbReference>
<proteinExistence type="predicted"/>
<dbReference type="RefSeq" id="WP_361701864.1">
    <property type="nucleotide sequence ID" value="NZ_JBEZVE010000005.1"/>
</dbReference>
<keyword evidence="1" id="KW-0677">Repeat</keyword>
<reference evidence="3 4" key="1">
    <citation type="submission" date="2024-06" db="EMBL/GenBank/DDBJ databases">
        <title>The Natural Products Discovery Center: Release of the First 8490 Sequenced Strains for Exploring Actinobacteria Biosynthetic Diversity.</title>
        <authorList>
            <person name="Kalkreuter E."/>
            <person name="Kautsar S.A."/>
            <person name="Yang D."/>
            <person name="Bader C.D."/>
            <person name="Teijaro C.N."/>
            <person name="Fluegel L."/>
            <person name="Davis C.M."/>
            <person name="Simpson J.R."/>
            <person name="Lauterbach L."/>
            <person name="Steele A.D."/>
            <person name="Gui C."/>
            <person name="Meng S."/>
            <person name="Li G."/>
            <person name="Viehrig K."/>
            <person name="Ye F."/>
            <person name="Su P."/>
            <person name="Kiefer A.F."/>
            <person name="Nichols A."/>
            <person name="Cepeda A.J."/>
            <person name="Yan W."/>
            <person name="Fan B."/>
            <person name="Jiang Y."/>
            <person name="Adhikari A."/>
            <person name="Zheng C.-J."/>
            <person name="Schuster L."/>
            <person name="Cowan T.M."/>
            <person name="Smanski M.J."/>
            <person name="Chevrette M.G."/>
            <person name="De Carvalho L.P.S."/>
            <person name="Shen B."/>
        </authorList>
    </citation>
    <scope>NUCLEOTIDE SEQUENCE [LARGE SCALE GENOMIC DNA]</scope>
    <source>
        <strain evidence="3 4">NPDC033843</strain>
    </source>
</reference>
<dbReference type="SUPFAM" id="SSF51126">
    <property type="entry name" value="Pectin lyase-like"/>
    <property type="match status" value="2"/>
</dbReference>
<feature type="domain" description="Right handed beta helix" evidence="2">
    <location>
        <begin position="250"/>
        <end position="383"/>
    </location>
</feature>
<accession>A0ABV2ZEH6</accession>